<name>A0A543PXV3_9MICO</name>
<organism evidence="10 11">
    <name type="scientific">Humibacillus xanthopallidus</name>
    <dbReference type="NCBI Taxonomy" id="412689"/>
    <lineage>
        <taxon>Bacteria</taxon>
        <taxon>Bacillati</taxon>
        <taxon>Actinomycetota</taxon>
        <taxon>Actinomycetes</taxon>
        <taxon>Micrococcales</taxon>
        <taxon>Intrasporangiaceae</taxon>
        <taxon>Humibacillus</taxon>
    </lineage>
</organism>
<reference evidence="10 11" key="1">
    <citation type="submission" date="2019-06" db="EMBL/GenBank/DDBJ databases">
        <title>Sequencing the genomes of 1000 actinobacteria strains.</title>
        <authorList>
            <person name="Klenk H.-P."/>
        </authorList>
    </citation>
    <scope>NUCLEOTIDE SEQUENCE [LARGE SCALE GENOMIC DNA]</scope>
    <source>
        <strain evidence="10 11">DSM 21776</strain>
    </source>
</reference>
<proteinExistence type="inferred from homology"/>
<dbReference type="Pfam" id="PF04066">
    <property type="entry name" value="MrpF_PhaF"/>
    <property type="match status" value="1"/>
</dbReference>
<feature type="region of interest" description="Disordered" evidence="8">
    <location>
        <begin position="88"/>
        <end position="138"/>
    </location>
</feature>
<keyword evidence="3" id="KW-0813">Transport</keyword>
<dbReference type="AlphaFoldDB" id="A0A543PXV3"/>
<evidence type="ECO:0000256" key="6">
    <source>
        <dbReference type="ARBA" id="ARBA00022989"/>
    </source>
</evidence>
<evidence type="ECO:0000256" key="8">
    <source>
        <dbReference type="SAM" id="MobiDB-lite"/>
    </source>
</evidence>
<keyword evidence="6 9" id="KW-1133">Transmembrane helix</keyword>
<keyword evidence="7 9" id="KW-0472">Membrane</keyword>
<evidence type="ECO:0000256" key="9">
    <source>
        <dbReference type="SAM" id="Phobius"/>
    </source>
</evidence>
<evidence type="ECO:0000256" key="2">
    <source>
        <dbReference type="ARBA" id="ARBA00009212"/>
    </source>
</evidence>
<dbReference type="Proteomes" id="UP000320085">
    <property type="component" value="Unassembled WGS sequence"/>
</dbReference>
<evidence type="ECO:0000313" key="11">
    <source>
        <dbReference type="Proteomes" id="UP000320085"/>
    </source>
</evidence>
<dbReference type="PANTHER" id="PTHR34702">
    <property type="entry name" value="NA(+)/H(+) ANTIPORTER SUBUNIT F1"/>
    <property type="match status" value="1"/>
</dbReference>
<evidence type="ECO:0000256" key="1">
    <source>
        <dbReference type="ARBA" id="ARBA00004651"/>
    </source>
</evidence>
<dbReference type="RefSeq" id="WP_141821785.1">
    <property type="nucleotide sequence ID" value="NZ_BAAAQC010000013.1"/>
</dbReference>
<accession>A0A543PXV3</accession>
<comment type="similarity">
    <text evidence="2">Belongs to the CPA3 antiporters (TC 2.A.63) subunit F family.</text>
</comment>
<feature type="transmembrane region" description="Helical" evidence="9">
    <location>
        <begin position="33"/>
        <end position="53"/>
    </location>
</feature>
<dbReference type="GO" id="GO:0015385">
    <property type="term" value="F:sodium:proton antiporter activity"/>
    <property type="evidence" value="ECO:0007669"/>
    <property type="project" value="TreeGrafter"/>
</dbReference>
<comment type="caution">
    <text evidence="10">The sequence shown here is derived from an EMBL/GenBank/DDBJ whole genome shotgun (WGS) entry which is preliminary data.</text>
</comment>
<dbReference type="EMBL" id="VFQF01000001">
    <property type="protein sequence ID" value="TQN48914.1"/>
    <property type="molecule type" value="Genomic_DNA"/>
</dbReference>
<keyword evidence="4" id="KW-1003">Cell membrane</keyword>
<evidence type="ECO:0000256" key="7">
    <source>
        <dbReference type="ARBA" id="ARBA00023136"/>
    </source>
</evidence>
<evidence type="ECO:0000256" key="4">
    <source>
        <dbReference type="ARBA" id="ARBA00022475"/>
    </source>
</evidence>
<evidence type="ECO:0000256" key="3">
    <source>
        <dbReference type="ARBA" id="ARBA00022448"/>
    </source>
</evidence>
<keyword evidence="5 9" id="KW-0812">Transmembrane</keyword>
<feature type="transmembrane region" description="Helical" evidence="9">
    <location>
        <begin position="60"/>
        <end position="81"/>
    </location>
</feature>
<dbReference type="PANTHER" id="PTHR34702:SF1">
    <property type="entry name" value="NA(+)_H(+) ANTIPORTER SUBUNIT F"/>
    <property type="match status" value="1"/>
</dbReference>
<feature type="compositionally biased region" description="Acidic residues" evidence="8">
    <location>
        <begin position="116"/>
        <end position="130"/>
    </location>
</feature>
<evidence type="ECO:0000313" key="10">
    <source>
        <dbReference type="EMBL" id="TQN48914.1"/>
    </source>
</evidence>
<dbReference type="OrthoDB" id="3733837at2"/>
<evidence type="ECO:0000256" key="5">
    <source>
        <dbReference type="ARBA" id="ARBA00022692"/>
    </source>
</evidence>
<sequence length="138" mass="14705">MTVVALLALALLGSAAAIVLVRLFRGPTNLDRIVAAEILMVIVIAGVATESAWQRTATNLPLLLILGLVGFVGGVAVTRFMSRDADDLDVEQAPARPVHPTAPVEDAADPTHPSDDQTDQTDQTDDPTDDQTERESHR</sequence>
<comment type="subcellular location">
    <subcellularLocation>
        <location evidence="1">Cell membrane</location>
        <topology evidence="1">Multi-pass membrane protein</topology>
    </subcellularLocation>
</comment>
<gene>
    <name evidence="10" type="ORF">FHX52_2069</name>
</gene>
<dbReference type="GO" id="GO:0005886">
    <property type="term" value="C:plasma membrane"/>
    <property type="evidence" value="ECO:0007669"/>
    <property type="project" value="UniProtKB-SubCell"/>
</dbReference>
<protein>
    <submittedName>
        <fullName evidence="10">Multicomponent Na+:H+ antiporter subunit F</fullName>
    </submittedName>
</protein>
<dbReference type="InterPro" id="IPR007208">
    <property type="entry name" value="MrpF/PhaF-like"/>
</dbReference>